<evidence type="ECO:0000256" key="1">
    <source>
        <dbReference type="ARBA" id="ARBA00022441"/>
    </source>
</evidence>
<keyword evidence="8" id="KW-1185">Reference proteome</keyword>
<dbReference type="Proteomes" id="UP001152519">
    <property type="component" value="Unassembled WGS sequence"/>
</dbReference>
<keyword evidence="1" id="KW-0880">Kelch repeat</keyword>
<dbReference type="InterPro" id="IPR015915">
    <property type="entry name" value="Kelch-typ_b-propeller"/>
</dbReference>
<dbReference type="NCBIfam" id="NF038128">
    <property type="entry name" value="choice_anch_J"/>
    <property type="match status" value="1"/>
</dbReference>
<dbReference type="EMBL" id="CAJSLV010000001">
    <property type="protein sequence ID" value="CAG6390787.1"/>
    <property type="molecule type" value="Genomic_DNA"/>
</dbReference>
<dbReference type="Gene3D" id="2.60.120.200">
    <property type="match status" value="1"/>
</dbReference>
<gene>
    <name evidence="7" type="ORF">SCOCK_10255</name>
</gene>
<dbReference type="InterPro" id="IPR023828">
    <property type="entry name" value="Peptidase_S8_Ser-AS"/>
</dbReference>
<evidence type="ECO:0000256" key="4">
    <source>
        <dbReference type="ARBA" id="ARBA00022801"/>
    </source>
</evidence>
<dbReference type="Pfam" id="PF01344">
    <property type="entry name" value="Kelch_1"/>
    <property type="match status" value="4"/>
</dbReference>
<proteinExistence type="predicted"/>
<dbReference type="CDD" id="cd04056">
    <property type="entry name" value="Peptidases_S53"/>
    <property type="match status" value="1"/>
</dbReference>
<evidence type="ECO:0000256" key="2">
    <source>
        <dbReference type="ARBA" id="ARBA00022670"/>
    </source>
</evidence>
<keyword evidence="2" id="KW-0645">Protease</keyword>
<dbReference type="PANTHER" id="PTHR46344">
    <property type="entry name" value="OS02G0202900 PROTEIN"/>
    <property type="match status" value="1"/>
</dbReference>
<feature type="domain" description="Peptidase S53" evidence="6">
    <location>
        <begin position="96"/>
        <end position="430"/>
    </location>
</feature>
<dbReference type="GO" id="GO:0004252">
    <property type="term" value="F:serine-type endopeptidase activity"/>
    <property type="evidence" value="ECO:0007669"/>
    <property type="project" value="InterPro"/>
</dbReference>
<dbReference type="InterPro" id="IPR008969">
    <property type="entry name" value="CarboxyPept-like_regulatory"/>
</dbReference>
<dbReference type="SMART" id="SM00612">
    <property type="entry name" value="Kelch"/>
    <property type="match status" value="5"/>
</dbReference>
<accession>A0A9W4DIC0</accession>
<evidence type="ECO:0000256" key="3">
    <source>
        <dbReference type="ARBA" id="ARBA00022737"/>
    </source>
</evidence>
<dbReference type="Pfam" id="PF13620">
    <property type="entry name" value="CarboxypepD_reg"/>
    <property type="match status" value="1"/>
</dbReference>
<evidence type="ECO:0000313" key="7">
    <source>
        <dbReference type="EMBL" id="CAG6390787.1"/>
    </source>
</evidence>
<dbReference type="PROSITE" id="PS51695">
    <property type="entry name" value="SEDOLISIN"/>
    <property type="match status" value="1"/>
</dbReference>
<dbReference type="SUPFAM" id="SSF117281">
    <property type="entry name" value="Kelch motif"/>
    <property type="match status" value="1"/>
</dbReference>
<evidence type="ECO:0000256" key="5">
    <source>
        <dbReference type="ARBA" id="ARBA00022825"/>
    </source>
</evidence>
<dbReference type="PANTHER" id="PTHR46344:SF27">
    <property type="entry name" value="KELCH REPEAT SUPERFAMILY PROTEIN"/>
    <property type="match status" value="1"/>
</dbReference>
<evidence type="ECO:0000313" key="8">
    <source>
        <dbReference type="Proteomes" id="UP001152519"/>
    </source>
</evidence>
<dbReference type="Gene3D" id="2.120.10.80">
    <property type="entry name" value="Kelch-type beta propeller"/>
    <property type="match status" value="2"/>
</dbReference>
<keyword evidence="3" id="KW-0677">Repeat</keyword>
<comment type="caution">
    <text evidence="7">The sequence shown here is derived from an EMBL/GenBank/DDBJ whole genome shotgun (WGS) entry which is preliminary data.</text>
</comment>
<name>A0A9W4DIC0_9ACTN</name>
<dbReference type="Gene3D" id="2.60.40.1120">
    <property type="entry name" value="Carboxypeptidase-like, regulatory domain"/>
    <property type="match status" value="3"/>
</dbReference>
<dbReference type="GO" id="GO:0006508">
    <property type="term" value="P:proteolysis"/>
    <property type="evidence" value="ECO:0007669"/>
    <property type="project" value="UniProtKB-KW"/>
</dbReference>
<protein>
    <submittedName>
        <fullName evidence="7">Galactose oxidase</fullName>
    </submittedName>
</protein>
<dbReference type="InterPro" id="IPR036852">
    <property type="entry name" value="Peptidase_S8/S53_dom_sf"/>
</dbReference>
<organism evidence="7 8">
    <name type="scientific">Actinacidiphila cocklensis</name>
    <dbReference type="NCBI Taxonomy" id="887465"/>
    <lineage>
        <taxon>Bacteria</taxon>
        <taxon>Bacillati</taxon>
        <taxon>Actinomycetota</taxon>
        <taxon>Actinomycetes</taxon>
        <taxon>Kitasatosporales</taxon>
        <taxon>Streptomycetaceae</taxon>
        <taxon>Actinacidiphila</taxon>
    </lineage>
</organism>
<dbReference type="InterPro" id="IPR030400">
    <property type="entry name" value="Sedolisin_dom"/>
</dbReference>
<reference evidence="7" key="1">
    <citation type="submission" date="2021-05" db="EMBL/GenBank/DDBJ databases">
        <authorList>
            <person name="Arsene-Ploetze F."/>
        </authorList>
    </citation>
    <scope>NUCLEOTIDE SEQUENCE</scope>
    <source>
        <strain evidence="7">DSM 42138</strain>
    </source>
</reference>
<keyword evidence="5" id="KW-0720">Serine protease</keyword>
<dbReference type="PROSITE" id="PS00138">
    <property type="entry name" value="SUBTILASE_SER"/>
    <property type="match status" value="1"/>
</dbReference>
<keyword evidence="4" id="KW-0378">Hydrolase</keyword>
<dbReference type="SUPFAM" id="SSF49464">
    <property type="entry name" value="Carboxypeptidase regulatory domain-like"/>
    <property type="match status" value="3"/>
</dbReference>
<dbReference type="Gene3D" id="3.40.50.200">
    <property type="entry name" value="Peptidase S8/S53 domain"/>
    <property type="match status" value="1"/>
</dbReference>
<sequence length="1305" mass="134101">MFQPRKRDGGTRALDLLIAVSSAAVIAVLGLQSPARAAPSTATAPAAPASASADQRLPFEPACATPAKGDAACYALRRTDVKPVEGLRSAVDTPVGYGPADLQDAYALPEGGGTGQTVAIVDAFDDPAAEADLAVYREQYGLPACTSDTGCFRKVDQRGGTDYPEPNTDWAGEISLDLDMVSAVAPNARILLVEADDNGLDSLGAAVDEAVALGAKYVSNSYGSDYTQGSGEDPAEATAYDPHYNHPGVAVVASSGDYGMGVAYPASSQYVTSVGGTSLVRAPGTARGWSEAAWNSAGSGCSAYEPKPAFQKDTGCPNRSVADVSAVADQDTGVAVYQTYGTSGWQVYGGTSVSAPIIAGVYAVAGTPVPGTYPNSYPYATSGAGLNDVTGGSNGSCDPAYLCNGTAGYDGPTGLGTPKGLAAFRSGPHGDLSGTVTDRATGRPVAGAAVTVGDSAVRTDAKGAYSLTLPVGSYDVAVDAFAYATGTAKSVAVADGATLTRNFALSPLPSQTISGKVTDGSGHGWPLYARITADGVPGGPVWTDPATGAYTMTLPRGHDYTLHVTASLPGYQGVDKTVTFGDVRRTVNLSVPTDPWQATAAGYAVHLAGPTEGFTSSTAAPTGWSVVNADGTTGGWEFDDPHARGNRTGGDGAFAIADSGHFGYGAFQDTQLISPVYDLSHASVPELAFNTMYQNYPEQTIEVDATDDGGATWKNVWSTTIGTVGPGRIEVPLTDYAGKPGVRLRFHYTASWGEFWGVDNVFVGQRDYTPTPGGLVVGTVADVNTGSGLIGATVTSQDDPAVTATTVATPDDPKLGDGYYSLFSPETGKRDLAVAKRPYTALSEKVKVAADSTVSASYKLKAGRLQVTSDPISASVGWGGRTTRKLTVRNTGGAPATLRVGERSGAPHAAAVQGAPLQRTKGDFSPLPLTAGPAAPKAAANAVPSGGVWESAPAFPQSVADNAAGAYGGKIYSADGYMDNGPSSDLYALDPSTGSWTQLAGAQDRRTAPAHGFINGRFYVAGGFGLFGDPDPKTEIYDPAANTWTTGAPAPRPYGGAGTATLDGKLYTVGGCEAYICHTTDASVYDPATDSWSAIASYPEKVAWESCAGIDGNLYCAGGVAQTDGVPGNQPIKHAYVYDPDADSWSRLPDMPIPLWGSSYTSANGLLVVSSGVSGTLVTNQGFAFDPQTGGWSVLPNAPTATYRSGSALGLYKFGGPDSDNGVANTVEHLPGYDQQDRAEVSWLSESRSRITLQPGASVTVTVTLDSDVPEIMQPGEYDAQLVFSSDTPYVVPPVAVALHVAERW</sequence>
<dbReference type="SUPFAM" id="SSF52743">
    <property type="entry name" value="Subtilisin-like"/>
    <property type="match status" value="1"/>
</dbReference>
<evidence type="ECO:0000259" key="6">
    <source>
        <dbReference type="PROSITE" id="PS51695"/>
    </source>
</evidence>
<dbReference type="InterPro" id="IPR006652">
    <property type="entry name" value="Kelch_1"/>
</dbReference>